<dbReference type="Proteomes" id="UP000005237">
    <property type="component" value="Unassembled WGS sequence"/>
</dbReference>
<evidence type="ECO:0000313" key="1">
    <source>
        <dbReference type="EnsemblMetazoa" id="CJA38300a.1"/>
    </source>
</evidence>
<proteinExistence type="predicted"/>
<name>A0A8R1EKE3_CAEJA</name>
<accession>A0A8R1EKE3</accession>
<reference evidence="1" key="2">
    <citation type="submission" date="2022-06" db="UniProtKB">
        <authorList>
            <consortium name="EnsemblMetazoa"/>
        </authorList>
    </citation>
    <scope>IDENTIFICATION</scope>
    <source>
        <strain evidence="1">DF5081</strain>
    </source>
</reference>
<dbReference type="AlphaFoldDB" id="A0A8R1EKE3"/>
<keyword evidence="2" id="KW-1185">Reference proteome</keyword>
<evidence type="ECO:0000313" key="2">
    <source>
        <dbReference type="Proteomes" id="UP000005237"/>
    </source>
</evidence>
<reference evidence="2" key="1">
    <citation type="submission" date="2010-08" db="EMBL/GenBank/DDBJ databases">
        <authorList>
            <consortium name="Caenorhabditis japonica Sequencing Consortium"/>
            <person name="Wilson R.K."/>
        </authorList>
    </citation>
    <scope>NUCLEOTIDE SEQUENCE [LARGE SCALE GENOMIC DNA]</scope>
    <source>
        <strain evidence="2">DF5081</strain>
    </source>
</reference>
<organism evidence="1 2">
    <name type="scientific">Caenorhabditis japonica</name>
    <dbReference type="NCBI Taxonomy" id="281687"/>
    <lineage>
        <taxon>Eukaryota</taxon>
        <taxon>Metazoa</taxon>
        <taxon>Ecdysozoa</taxon>
        <taxon>Nematoda</taxon>
        <taxon>Chromadorea</taxon>
        <taxon>Rhabditida</taxon>
        <taxon>Rhabditina</taxon>
        <taxon>Rhabditomorpha</taxon>
        <taxon>Rhabditoidea</taxon>
        <taxon>Rhabditidae</taxon>
        <taxon>Peloderinae</taxon>
        <taxon>Caenorhabditis</taxon>
    </lineage>
</organism>
<sequence length="122" mass="14401">MSWNFTVLPTNQSEMYKVLTDFWGMGKVGEKQSEAENCIQFQLKAPILFPASNASADYSSKDWMRPCYERFYEVGGKYVIYWLVNGDMYCEAIVRGTLYNYKPTFAQKYLFRAEYQKTWCPQ</sequence>
<protein>
    <submittedName>
        <fullName evidence="1">Uncharacterized protein</fullName>
    </submittedName>
</protein>
<dbReference type="EnsemblMetazoa" id="CJA38300a.1">
    <property type="protein sequence ID" value="CJA38300a.1"/>
    <property type="gene ID" value="WBGene00214147"/>
</dbReference>